<dbReference type="AlphaFoldDB" id="A0AAV7ENA6"/>
<feature type="compositionally biased region" description="Acidic residues" evidence="1">
    <location>
        <begin position="96"/>
        <end position="109"/>
    </location>
</feature>
<keyword evidence="3" id="KW-1185">Reference proteome</keyword>
<evidence type="ECO:0000256" key="1">
    <source>
        <dbReference type="SAM" id="MobiDB-lite"/>
    </source>
</evidence>
<feature type="compositionally biased region" description="Acidic residues" evidence="1">
    <location>
        <begin position="118"/>
        <end position="128"/>
    </location>
</feature>
<accession>A0AAV7ENA6</accession>
<organism evidence="2 3">
    <name type="scientific">Aristolochia fimbriata</name>
    <name type="common">White veined hardy Dutchman's pipe vine</name>
    <dbReference type="NCBI Taxonomy" id="158543"/>
    <lineage>
        <taxon>Eukaryota</taxon>
        <taxon>Viridiplantae</taxon>
        <taxon>Streptophyta</taxon>
        <taxon>Embryophyta</taxon>
        <taxon>Tracheophyta</taxon>
        <taxon>Spermatophyta</taxon>
        <taxon>Magnoliopsida</taxon>
        <taxon>Magnoliidae</taxon>
        <taxon>Piperales</taxon>
        <taxon>Aristolochiaceae</taxon>
        <taxon>Aristolochia</taxon>
    </lineage>
</organism>
<evidence type="ECO:0000313" key="3">
    <source>
        <dbReference type="Proteomes" id="UP000825729"/>
    </source>
</evidence>
<protein>
    <submittedName>
        <fullName evidence="2">Uncharacterized protein</fullName>
    </submittedName>
</protein>
<evidence type="ECO:0000313" key="2">
    <source>
        <dbReference type="EMBL" id="KAG9450290.1"/>
    </source>
</evidence>
<name>A0AAV7ENA6_ARIFI</name>
<proteinExistence type="predicted"/>
<dbReference type="Proteomes" id="UP000825729">
    <property type="component" value="Unassembled WGS sequence"/>
</dbReference>
<comment type="caution">
    <text evidence="2">The sequence shown here is derived from an EMBL/GenBank/DDBJ whole genome shotgun (WGS) entry which is preliminary data.</text>
</comment>
<feature type="region of interest" description="Disordered" evidence="1">
    <location>
        <begin position="89"/>
        <end position="144"/>
    </location>
</feature>
<dbReference type="EMBL" id="JAINDJ010000004">
    <property type="protein sequence ID" value="KAG9450290.1"/>
    <property type="molecule type" value="Genomic_DNA"/>
</dbReference>
<gene>
    <name evidence="2" type="ORF">H6P81_010255</name>
</gene>
<sequence length="161" mass="18690">MGDSRLFRQKLVDPGAHPPVLKWGNHKFQRKEVYMNEIVSGQVHEVGQSSSQSNTEDISDMRQEIGVLRRALGQVCDHLQLDIDLTAETAARNEMNEEQSETEYEEEPNEEYHRSDSQPDEEQPDPEPEVAVTQRRQVRHSRTISDPFVCLKTYQRRNKNT</sequence>
<reference evidence="2 3" key="1">
    <citation type="submission" date="2021-07" db="EMBL/GenBank/DDBJ databases">
        <title>The Aristolochia fimbriata genome: insights into angiosperm evolution, floral development and chemical biosynthesis.</title>
        <authorList>
            <person name="Jiao Y."/>
        </authorList>
    </citation>
    <scope>NUCLEOTIDE SEQUENCE [LARGE SCALE GENOMIC DNA]</scope>
    <source>
        <strain evidence="2">IBCAS-2021</strain>
        <tissue evidence="2">Leaf</tissue>
    </source>
</reference>